<sequence length="122" mass="12947">MEQIYLMSAAALSAVWFLVHTFLGGRQVARPLRQATGMTDEARVVAWMCWHFVTATLLVLTLCFGGALIWAMPGLTLAGTALAAGFVAVGTWVTARSDIGFAKAPQGLLFIPQVVLGALALL</sequence>
<dbReference type="AlphaFoldDB" id="A0A037ZJ68"/>
<proteinExistence type="predicted"/>
<organism evidence="2 3">
    <name type="scientific">Actibacterium mucosum KCTC 23349</name>
    <dbReference type="NCBI Taxonomy" id="1454373"/>
    <lineage>
        <taxon>Bacteria</taxon>
        <taxon>Pseudomonadati</taxon>
        <taxon>Pseudomonadota</taxon>
        <taxon>Alphaproteobacteria</taxon>
        <taxon>Rhodobacterales</taxon>
        <taxon>Roseobacteraceae</taxon>
        <taxon>Actibacterium</taxon>
    </lineage>
</organism>
<evidence type="ECO:0000313" key="3">
    <source>
        <dbReference type="Proteomes" id="UP000026249"/>
    </source>
</evidence>
<dbReference type="EMBL" id="JFKE01000003">
    <property type="protein sequence ID" value="KAJ56158.1"/>
    <property type="molecule type" value="Genomic_DNA"/>
</dbReference>
<feature type="transmembrane region" description="Helical" evidence="1">
    <location>
        <begin position="44"/>
        <end position="71"/>
    </location>
</feature>
<evidence type="ECO:0000313" key="2">
    <source>
        <dbReference type="EMBL" id="KAJ56158.1"/>
    </source>
</evidence>
<keyword evidence="1" id="KW-0812">Transmembrane</keyword>
<dbReference type="OrthoDB" id="7667463at2"/>
<evidence type="ECO:0000256" key="1">
    <source>
        <dbReference type="SAM" id="Phobius"/>
    </source>
</evidence>
<accession>A0A037ZJ68</accession>
<keyword evidence="1" id="KW-1133">Transmembrane helix</keyword>
<name>A0A037ZJ68_9RHOB</name>
<dbReference type="Proteomes" id="UP000026249">
    <property type="component" value="Unassembled WGS sequence"/>
</dbReference>
<gene>
    <name evidence="2" type="ORF">ACMU_10425</name>
</gene>
<feature type="transmembrane region" description="Helical" evidence="1">
    <location>
        <begin position="6"/>
        <end position="23"/>
    </location>
</feature>
<keyword evidence="1" id="KW-0472">Membrane</keyword>
<reference evidence="2 3" key="1">
    <citation type="submission" date="2014-03" db="EMBL/GenBank/DDBJ databases">
        <title>Draft Genome Sequence of Actibacterium mucosum KCTC 23349, a Marine Alphaproteobacterium with Complex Ionic Requirements Isolated from Mediterranean Seawater at Malvarrosa Beach, Valencia, Spain.</title>
        <authorList>
            <person name="Arahal D.R."/>
            <person name="Shao Z."/>
            <person name="Lai Q."/>
            <person name="Pujalte M.J."/>
        </authorList>
    </citation>
    <scope>NUCLEOTIDE SEQUENCE [LARGE SCALE GENOMIC DNA]</scope>
    <source>
        <strain evidence="2 3">KCTC 23349</strain>
    </source>
</reference>
<dbReference type="STRING" id="1454373.ACMU_10425"/>
<feature type="transmembrane region" description="Helical" evidence="1">
    <location>
        <begin position="77"/>
        <end position="95"/>
    </location>
</feature>
<comment type="caution">
    <text evidence="2">The sequence shown here is derived from an EMBL/GenBank/DDBJ whole genome shotgun (WGS) entry which is preliminary data.</text>
</comment>
<protein>
    <submittedName>
        <fullName evidence="2">Uncharacterized protein</fullName>
    </submittedName>
</protein>
<keyword evidence="3" id="KW-1185">Reference proteome</keyword>